<feature type="compositionally biased region" description="Polar residues" evidence="1">
    <location>
        <begin position="1"/>
        <end position="13"/>
    </location>
</feature>
<dbReference type="AlphaFoldDB" id="A0AA35MCX8"/>
<proteinExistence type="predicted"/>
<dbReference type="Proteomes" id="UP001160390">
    <property type="component" value="Unassembled WGS sequence"/>
</dbReference>
<evidence type="ECO:0000313" key="2">
    <source>
        <dbReference type="EMBL" id="CAI6094867.1"/>
    </source>
</evidence>
<feature type="region of interest" description="Disordered" evidence="1">
    <location>
        <begin position="1"/>
        <end position="22"/>
    </location>
</feature>
<dbReference type="EMBL" id="CABFNP030001261">
    <property type="protein sequence ID" value="CAI6094867.1"/>
    <property type="molecule type" value="Genomic_DNA"/>
</dbReference>
<sequence length="152" mass="17684">MVSMMTSPPSSGDSGDVNPPPYTCLQVSNGEATAAERAWDLQAPRSWRDHKYRNLVFCCTPKIYHEGDKGDNLWRRKSRRGKASPHWRAELLVVARNIPNLMLRANTSFITIFDRMPIGGWWPMPKKLQTTQNVVRFWNWTNKWKRKKKVGQ</sequence>
<name>A0AA35MCX8_9HYPO</name>
<comment type="caution">
    <text evidence="2">The sequence shown here is derived from an EMBL/GenBank/DDBJ whole genome shotgun (WGS) entry which is preliminary data.</text>
</comment>
<reference evidence="2" key="1">
    <citation type="submission" date="2023-01" db="EMBL/GenBank/DDBJ databases">
        <authorList>
            <person name="Piombo E."/>
        </authorList>
    </citation>
    <scope>NUCLEOTIDE SEQUENCE</scope>
</reference>
<gene>
    <name evidence="2" type="ORF">CCHLO57077_00007489</name>
</gene>
<organism evidence="2 3">
    <name type="scientific">Clonostachys chloroleuca</name>
    <dbReference type="NCBI Taxonomy" id="1926264"/>
    <lineage>
        <taxon>Eukaryota</taxon>
        <taxon>Fungi</taxon>
        <taxon>Dikarya</taxon>
        <taxon>Ascomycota</taxon>
        <taxon>Pezizomycotina</taxon>
        <taxon>Sordariomycetes</taxon>
        <taxon>Hypocreomycetidae</taxon>
        <taxon>Hypocreales</taxon>
        <taxon>Bionectriaceae</taxon>
        <taxon>Clonostachys</taxon>
    </lineage>
</organism>
<evidence type="ECO:0000256" key="1">
    <source>
        <dbReference type="SAM" id="MobiDB-lite"/>
    </source>
</evidence>
<evidence type="ECO:0000313" key="3">
    <source>
        <dbReference type="Proteomes" id="UP001160390"/>
    </source>
</evidence>
<keyword evidence="3" id="KW-1185">Reference proteome</keyword>
<protein>
    <submittedName>
        <fullName evidence="2">Uncharacterized protein</fullName>
    </submittedName>
</protein>
<accession>A0AA35MCX8</accession>